<gene>
    <name evidence="3" type="ORF">Tci_042043</name>
</gene>
<feature type="compositionally biased region" description="Basic and acidic residues" evidence="1">
    <location>
        <begin position="279"/>
        <end position="303"/>
    </location>
</feature>
<feature type="region of interest" description="Disordered" evidence="1">
    <location>
        <begin position="77"/>
        <end position="98"/>
    </location>
</feature>
<proteinExistence type="predicted"/>
<keyword evidence="2" id="KW-0732">Signal</keyword>
<dbReference type="AlphaFoldDB" id="A0A6L2MCV0"/>
<evidence type="ECO:0000256" key="1">
    <source>
        <dbReference type="SAM" id="MobiDB-lite"/>
    </source>
</evidence>
<feature type="chain" id="PRO_5027050303" description="Reverse transcriptase domain-containing protein" evidence="2">
    <location>
        <begin position="26"/>
        <end position="349"/>
    </location>
</feature>
<reference evidence="3" key="1">
    <citation type="journal article" date="2019" name="Sci. Rep.">
        <title>Draft genome of Tanacetum cinerariifolium, the natural source of mosquito coil.</title>
        <authorList>
            <person name="Yamashiro T."/>
            <person name="Shiraishi A."/>
            <person name="Satake H."/>
            <person name="Nakayama K."/>
        </authorList>
    </citation>
    <scope>NUCLEOTIDE SEQUENCE</scope>
</reference>
<feature type="signal peptide" evidence="2">
    <location>
        <begin position="1"/>
        <end position="25"/>
    </location>
</feature>
<dbReference type="PROSITE" id="PS51257">
    <property type="entry name" value="PROKAR_LIPOPROTEIN"/>
    <property type="match status" value="1"/>
</dbReference>
<dbReference type="EMBL" id="BKCJ010006048">
    <property type="protein sequence ID" value="GEU70065.1"/>
    <property type="molecule type" value="Genomic_DNA"/>
</dbReference>
<feature type="compositionally biased region" description="Pro residues" evidence="1">
    <location>
        <begin position="339"/>
        <end position="349"/>
    </location>
</feature>
<protein>
    <recommendedName>
        <fullName evidence="4">Reverse transcriptase domain-containing protein</fullName>
    </recommendedName>
</protein>
<evidence type="ECO:0008006" key="4">
    <source>
        <dbReference type="Google" id="ProtNLM"/>
    </source>
</evidence>
<sequence>MRGGYAVTFLEFLHLLVSMSNFSVSCSTSRILPLGDEGPSSRGRHLSSLRSLLPSTNSLHKFTLIFGAIRGTRHTNLPEFDKKGKNMTDSQSPEGGARRVLPEFRVTGPQLWFVASFLPDNGYPSPTLVNQIENTSRTINIKPNKKPRLKKKPYSSPLPEQIFALETQQMSQIQKRRSKKQNFSVNHEGKHKSINGKRPKQAELVWLETIIGMIRGNTSRKRPREQSKQWLDNEISFPSTPWCQLVDCPIILETLIEGFMSEGTMLTEEVCPKLYCNNDNKERNSPRMLKDGRSTRTKQERRITLPKTQASGFVGMTSQGKKEGRWQADKAREPDDTIQPPPSPPNKDT</sequence>
<name>A0A6L2MCV0_TANCI</name>
<feature type="region of interest" description="Disordered" evidence="1">
    <location>
        <begin position="177"/>
        <end position="196"/>
    </location>
</feature>
<accession>A0A6L2MCV0</accession>
<evidence type="ECO:0000256" key="2">
    <source>
        <dbReference type="SAM" id="SignalP"/>
    </source>
</evidence>
<feature type="region of interest" description="Disordered" evidence="1">
    <location>
        <begin position="278"/>
        <end position="349"/>
    </location>
</feature>
<feature type="compositionally biased region" description="Basic and acidic residues" evidence="1">
    <location>
        <begin position="320"/>
        <end position="335"/>
    </location>
</feature>
<evidence type="ECO:0000313" key="3">
    <source>
        <dbReference type="EMBL" id="GEU70065.1"/>
    </source>
</evidence>
<comment type="caution">
    <text evidence="3">The sequence shown here is derived from an EMBL/GenBank/DDBJ whole genome shotgun (WGS) entry which is preliminary data.</text>
</comment>
<feature type="compositionally biased region" description="Polar residues" evidence="1">
    <location>
        <begin position="306"/>
        <end position="319"/>
    </location>
</feature>
<organism evidence="3">
    <name type="scientific">Tanacetum cinerariifolium</name>
    <name type="common">Dalmatian daisy</name>
    <name type="synonym">Chrysanthemum cinerariifolium</name>
    <dbReference type="NCBI Taxonomy" id="118510"/>
    <lineage>
        <taxon>Eukaryota</taxon>
        <taxon>Viridiplantae</taxon>
        <taxon>Streptophyta</taxon>
        <taxon>Embryophyta</taxon>
        <taxon>Tracheophyta</taxon>
        <taxon>Spermatophyta</taxon>
        <taxon>Magnoliopsida</taxon>
        <taxon>eudicotyledons</taxon>
        <taxon>Gunneridae</taxon>
        <taxon>Pentapetalae</taxon>
        <taxon>asterids</taxon>
        <taxon>campanulids</taxon>
        <taxon>Asterales</taxon>
        <taxon>Asteraceae</taxon>
        <taxon>Asteroideae</taxon>
        <taxon>Anthemideae</taxon>
        <taxon>Anthemidinae</taxon>
        <taxon>Tanacetum</taxon>
    </lineage>
</organism>